<name>A0ABN3T683_9ACTN</name>
<comment type="caution">
    <text evidence="2">The sequence shown here is derived from an EMBL/GenBank/DDBJ whole genome shotgun (WGS) entry which is preliminary data.</text>
</comment>
<dbReference type="Proteomes" id="UP001499989">
    <property type="component" value="Unassembled WGS sequence"/>
</dbReference>
<feature type="transmembrane region" description="Helical" evidence="1">
    <location>
        <begin position="63"/>
        <end position="80"/>
    </location>
</feature>
<sequence>MVGRTTPSIAEAQNQDRSLRLLAAQRRMYSDIKALNNLRLAVVVVGGVSGAVCALVFANARSVIGAVSGVTLLCLSLAGASSEKSKTKKASAVQEEFDTTVFKLPWNNENSQRVSPSEVARASLRHRGDGLNDWYADTHDAPRPLDILMCQRSNLGWGISMHRAWAISALWACIAILVIAAVPCLVMSLTFSAALFGVYVPLIAVVKELVEIWRSNLESALRKDVTEGRASHLLANFLEDGTLPSESDCRQLQNEIWESRQTNAIIPDWFYKVRRTRDEEAMRLSVDDFISQARERGAW</sequence>
<dbReference type="EMBL" id="BAAASK010000017">
    <property type="protein sequence ID" value="GAA2692458.1"/>
    <property type="molecule type" value="Genomic_DNA"/>
</dbReference>
<feature type="transmembrane region" description="Helical" evidence="1">
    <location>
        <begin position="164"/>
        <end position="182"/>
    </location>
</feature>
<dbReference type="RefSeq" id="WP_191851453.1">
    <property type="nucleotide sequence ID" value="NZ_BAAASK010000017.1"/>
</dbReference>
<evidence type="ECO:0000256" key="1">
    <source>
        <dbReference type="SAM" id="Phobius"/>
    </source>
</evidence>
<dbReference type="Pfam" id="PF18159">
    <property type="entry name" value="S_4TM"/>
    <property type="match status" value="1"/>
</dbReference>
<dbReference type="InterPro" id="IPR049920">
    <property type="entry name" value="IK1_05631-like"/>
</dbReference>
<evidence type="ECO:0000313" key="3">
    <source>
        <dbReference type="Proteomes" id="UP001499989"/>
    </source>
</evidence>
<proteinExistence type="predicted"/>
<feature type="transmembrane region" description="Helical" evidence="1">
    <location>
        <begin position="37"/>
        <end position="57"/>
    </location>
</feature>
<gene>
    <name evidence="2" type="ORF">GCM10010310_50920</name>
</gene>
<evidence type="ECO:0000313" key="2">
    <source>
        <dbReference type="EMBL" id="GAA2692458.1"/>
    </source>
</evidence>
<reference evidence="2 3" key="1">
    <citation type="journal article" date="2019" name="Int. J. Syst. Evol. Microbiol.">
        <title>The Global Catalogue of Microorganisms (GCM) 10K type strain sequencing project: providing services to taxonomists for standard genome sequencing and annotation.</title>
        <authorList>
            <consortium name="The Broad Institute Genomics Platform"/>
            <consortium name="The Broad Institute Genome Sequencing Center for Infectious Disease"/>
            <person name="Wu L."/>
            <person name="Ma J."/>
        </authorList>
    </citation>
    <scope>NUCLEOTIDE SEQUENCE [LARGE SCALE GENOMIC DNA]</scope>
    <source>
        <strain evidence="2 3">JCM 4531</strain>
    </source>
</reference>
<keyword evidence="1" id="KW-1133">Transmembrane helix</keyword>
<protein>
    <submittedName>
        <fullName evidence="2">Uncharacterized protein</fullName>
    </submittedName>
</protein>
<keyword evidence="3" id="KW-1185">Reference proteome</keyword>
<keyword evidence="1" id="KW-0812">Transmembrane</keyword>
<organism evidence="2 3">
    <name type="scientific">Streptomyces violaceolatus</name>
    <dbReference type="NCBI Taxonomy" id="67378"/>
    <lineage>
        <taxon>Bacteria</taxon>
        <taxon>Bacillati</taxon>
        <taxon>Actinomycetota</taxon>
        <taxon>Actinomycetes</taxon>
        <taxon>Kitasatosporales</taxon>
        <taxon>Streptomycetaceae</taxon>
        <taxon>Streptomyces</taxon>
        <taxon>Streptomyces violaceoruber group</taxon>
    </lineage>
</organism>
<accession>A0ABN3T683</accession>
<keyword evidence="1" id="KW-0472">Membrane</keyword>